<dbReference type="SMART" id="SM00353">
    <property type="entry name" value="HLH"/>
    <property type="match status" value="1"/>
</dbReference>
<proteinExistence type="inferred from homology"/>
<keyword evidence="4" id="KW-0010">Activator</keyword>
<evidence type="ECO:0000256" key="2">
    <source>
        <dbReference type="ARBA" id="ARBA00005510"/>
    </source>
</evidence>
<dbReference type="PROSITE" id="PS50888">
    <property type="entry name" value="BHLH"/>
    <property type="match status" value="1"/>
</dbReference>
<evidence type="ECO:0000256" key="5">
    <source>
        <dbReference type="ARBA" id="ARBA00023163"/>
    </source>
</evidence>
<reference evidence="8 9" key="1">
    <citation type="submission" date="2020-08" db="EMBL/GenBank/DDBJ databases">
        <title>Plant Genome Project.</title>
        <authorList>
            <person name="Zhang R.-G."/>
        </authorList>
    </citation>
    <scope>NUCLEOTIDE SEQUENCE [LARGE SCALE GENOMIC DNA]</scope>
    <source>
        <tissue evidence="8">Rhizome</tissue>
    </source>
</reference>
<evidence type="ECO:0000256" key="4">
    <source>
        <dbReference type="ARBA" id="ARBA00023159"/>
    </source>
</evidence>
<comment type="subcellular location">
    <subcellularLocation>
        <location evidence="1">Nucleus</location>
    </subcellularLocation>
</comment>
<sequence length="722" mass="80784">MVSREAVTRDQQKAPENSPSIVVSRLPLRTCLGTLSLALQDQRPCFCTLDTLFLDVQGIAVQLCMCRAMEADPQIHGESREKQLRKQLAATVRKIQWSYAIFWSISSSQPGVLAWTDGYYNGEIKTRKTTQPAELNSEHIALQRSEELRELYESLSADDRNHHTRRPSASLSPEDLTDTEWYYLVCMSFTFIAGQGLPGKAYANDQYVWLNNAQFTDSKIFSRSLLAMVNSIRLLTDEAFFESASIQTVLCIPFMNGGLEFGTTELILEDPAFAKQITSLLWELPVPVCSEQSVSTPEMAEMAVNDQVIQNQNLGDDIDNSMALEDETWDMESQNLLEISPAQFPFTLCSYAATKDEAEKFHFDISEELNTGSPGDGSNECFQTPQVDDLLEMNGLNCMSQAENEHFVHDELSNCLHGSLNSNECASLSFVDAQRLLSSATNGVQDGDDLHYARTLVRVLCNSKQVKPAPCFSKLSNKSSFIAWRSGSNNTKPFNAEPQKLLKKIIINGEWLLNGCFLNCQEEHGLPENLSKEGWPGATRALSERKRREKLNEKFVALQSLIPSISKLDKASILGDTIDYLKYLEKRVQELESCNKSDDLDITERTSDNYGNKAITIGRKALAHKRKASNFLEAEAEHGPIGVNVTFNEKEVKVVMHCPWRECLLLKIVESMGNFHLDPVSMQSSIVDDVLALTITSKFRGTTVASPGMIKRSLQSVICTRL</sequence>
<evidence type="ECO:0000256" key="3">
    <source>
        <dbReference type="ARBA" id="ARBA00023015"/>
    </source>
</evidence>
<dbReference type="GO" id="GO:0005634">
    <property type="term" value="C:nucleus"/>
    <property type="evidence" value="ECO:0007669"/>
    <property type="project" value="UniProtKB-SubCell"/>
</dbReference>
<dbReference type="EMBL" id="JACMSC010000010">
    <property type="protein sequence ID" value="KAG6504896.1"/>
    <property type="molecule type" value="Genomic_DNA"/>
</dbReference>
<protein>
    <recommendedName>
        <fullName evidence="7">BHLH domain-containing protein</fullName>
    </recommendedName>
</protein>
<dbReference type="InterPro" id="IPR025610">
    <property type="entry name" value="MYC/MYB_N"/>
</dbReference>
<dbReference type="Pfam" id="PF22754">
    <property type="entry name" value="bHLH-TF_ACT-like_plant"/>
    <property type="match status" value="1"/>
</dbReference>
<keyword evidence="9" id="KW-1185">Reference proteome</keyword>
<organism evidence="8 9">
    <name type="scientific">Zingiber officinale</name>
    <name type="common">Ginger</name>
    <name type="synonym">Amomum zingiber</name>
    <dbReference type="NCBI Taxonomy" id="94328"/>
    <lineage>
        <taxon>Eukaryota</taxon>
        <taxon>Viridiplantae</taxon>
        <taxon>Streptophyta</taxon>
        <taxon>Embryophyta</taxon>
        <taxon>Tracheophyta</taxon>
        <taxon>Spermatophyta</taxon>
        <taxon>Magnoliopsida</taxon>
        <taxon>Liliopsida</taxon>
        <taxon>Zingiberales</taxon>
        <taxon>Zingiberaceae</taxon>
        <taxon>Zingiber</taxon>
    </lineage>
</organism>
<dbReference type="InterPro" id="IPR036638">
    <property type="entry name" value="HLH_DNA-bd_sf"/>
</dbReference>
<dbReference type="PANTHER" id="PTHR46266">
    <property type="entry name" value="TRANSCRIPTION FACTOR TT8"/>
    <property type="match status" value="1"/>
</dbReference>
<feature type="domain" description="BHLH" evidence="7">
    <location>
        <begin position="535"/>
        <end position="584"/>
    </location>
</feature>
<keyword evidence="6" id="KW-0539">Nucleus</keyword>
<evidence type="ECO:0000259" key="7">
    <source>
        <dbReference type="PROSITE" id="PS50888"/>
    </source>
</evidence>
<keyword evidence="5" id="KW-0804">Transcription</keyword>
<accession>A0A8J5L942</accession>
<dbReference type="Pfam" id="PF14215">
    <property type="entry name" value="bHLH-MYC_N"/>
    <property type="match status" value="1"/>
</dbReference>
<comment type="similarity">
    <text evidence="2">Belongs to the bHLH protein family.</text>
</comment>
<dbReference type="SUPFAM" id="SSF47459">
    <property type="entry name" value="HLH, helix-loop-helix DNA-binding domain"/>
    <property type="match status" value="1"/>
</dbReference>
<evidence type="ECO:0000313" key="8">
    <source>
        <dbReference type="EMBL" id="KAG6504896.1"/>
    </source>
</evidence>
<dbReference type="InterPro" id="IPR011598">
    <property type="entry name" value="bHLH_dom"/>
</dbReference>
<dbReference type="Gene3D" id="4.10.280.10">
    <property type="entry name" value="Helix-loop-helix DNA-binding domain"/>
    <property type="match status" value="1"/>
</dbReference>
<keyword evidence="3" id="KW-0805">Transcription regulation</keyword>
<dbReference type="Pfam" id="PF00010">
    <property type="entry name" value="HLH"/>
    <property type="match status" value="1"/>
</dbReference>
<dbReference type="Proteomes" id="UP000734854">
    <property type="component" value="Unassembled WGS sequence"/>
</dbReference>
<dbReference type="InterPro" id="IPR054502">
    <property type="entry name" value="bHLH-TF_ACT-like_plant"/>
</dbReference>
<dbReference type="GO" id="GO:0046983">
    <property type="term" value="F:protein dimerization activity"/>
    <property type="evidence" value="ECO:0007669"/>
    <property type="project" value="InterPro"/>
</dbReference>
<evidence type="ECO:0000256" key="6">
    <source>
        <dbReference type="ARBA" id="ARBA00023242"/>
    </source>
</evidence>
<evidence type="ECO:0000256" key="1">
    <source>
        <dbReference type="ARBA" id="ARBA00004123"/>
    </source>
</evidence>
<evidence type="ECO:0000313" key="9">
    <source>
        <dbReference type="Proteomes" id="UP000734854"/>
    </source>
</evidence>
<comment type="caution">
    <text evidence="8">The sequence shown here is derived from an EMBL/GenBank/DDBJ whole genome shotgun (WGS) entry which is preliminary data.</text>
</comment>
<gene>
    <name evidence="8" type="ORF">ZIOFF_037244</name>
</gene>
<dbReference type="AlphaFoldDB" id="A0A8J5L942"/>
<dbReference type="PANTHER" id="PTHR46266:SF3">
    <property type="entry name" value="TRANSCRIPTION FACTOR EGL1"/>
    <property type="match status" value="1"/>
</dbReference>
<name>A0A8J5L942_ZINOF</name>